<dbReference type="SUPFAM" id="SSF54980">
    <property type="entry name" value="EF-G C-terminal domain-like"/>
    <property type="match status" value="2"/>
</dbReference>
<dbReference type="EMBL" id="PUEV01000011">
    <property type="protein sequence ID" value="PQM53876.1"/>
    <property type="molecule type" value="Genomic_DNA"/>
</dbReference>
<dbReference type="GO" id="GO:0005829">
    <property type="term" value="C:cytosol"/>
    <property type="evidence" value="ECO:0007669"/>
    <property type="project" value="TreeGrafter"/>
</dbReference>
<dbReference type="Pfam" id="PF03144">
    <property type="entry name" value="GTP_EFTU_D2"/>
    <property type="match status" value="1"/>
</dbReference>
<dbReference type="RefSeq" id="WP_046284215.1">
    <property type="nucleotide sequence ID" value="NZ_CP092430.2"/>
</dbReference>
<comment type="similarity">
    <text evidence="3">Belongs to the TRAFAC class translation factor GTPase superfamily. Classic translation factor GTPase family. BipA subfamily.</text>
</comment>
<dbReference type="FunFam" id="2.40.50.250:FF:000001">
    <property type="entry name" value="GTP-binding protein TypA"/>
    <property type="match status" value="1"/>
</dbReference>
<dbReference type="InterPro" id="IPR004161">
    <property type="entry name" value="EFTu-like_2"/>
</dbReference>
<dbReference type="SUPFAM" id="SSF52540">
    <property type="entry name" value="P-loop containing nucleoside triphosphate hydrolases"/>
    <property type="match status" value="1"/>
</dbReference>
<dbReference type="FunFam" id="3.40.50.300:FF:000463">
    <property type="entry name" value="GTP-binding protein TypA"/>
    <property type="match status" value="1"/>
</dbReference>
<keyword evidence="3" id="KW-0378">Hydrolase</keyword>
<dbReference type="HAMAP" id="MF_00849">
    <property type="entry name" value="BipA"/>
    <property type="match status" value="1"/>
</dbReference>
<protein>
    <recommendedName>
        <fullName evidence="3">Large ribosomal subunit assembly factor BipA</fullName>
        <ecNumber evidence="3">3.6.5.-</ecNumber>
    </recommendedName>
    <alternativeName>
        <fullName evidence="3">GTP-binding protein BipA</fullName>
    </alternativeName>
</protein>
<dbReference type="GO" id="GO:0005525">
    <property type="term" value="F:GTP binding"/>
    <property type="evidence" value="ECO:0007669"/>
    <property type="project" value="UniProtKB-UniRule"/>
</dbReference>
<name>A0A9X7P0B3_9MYCO</name>
<dbReference type="GO" id="GO:0000049">
    <property type="term" value="F:tRNA binding"/>
    <property type="evidence" value="ECO:0007669"/>
    <property type="project" value="UniProtKB-KW"/>
</dbReference>
<accession>A0A9X7P0B3</accession>
<dbReference type="GO" id="GO:0000027">
    <property type="term" value="P:ribosomal large subunit assembly"/>
    <property type="evidence" value="ECO:0007669"/>
    <property type="project" value="UniProtKB-UniRule"/>
</dbReference>
<dbReference type="Pfam" id="PF00009">
    <property type="entry name" value="GTP_EFTU"/>
    <property type="match status" value="1"/>
</dbReference>
<evidence type="ECO:0000256" key="1">
    <source>
        <dbReference type="ARBA" id="ARBA00022741"/>
    </source>
</evidence>
<dbReference type="FunFam" id="3.30.70.870:FF:000003">
    <property type="entry name" value="GTP-binding protein TypA"/>
    <property type="match status" value="1"/>
</dbReference>
<dbReference type="GO" id="GO:0003924">
    <property type="term" value="F:GTPase activity"/>
    <property type="evidence" value="ECO:0007669"/>
    <property type="project" value="UniProtKB-UniRule"/>
</dbReference>
<comment type="function">
    <text evidence="3">A 50S ribosomal subunit assembly protein with GTPase activity, required for 50S subunit assembly at low temperatures, may also play a role in translation. Binds GTP and analogs. Binds the 70S ribosome between the 30S and 50S subunits, in a similar position as ribosome-bound EF-G; it contacts a number of ribosomal proteins, both rRNAs and the A-site tRNA.</text>
</comment>
<keyword evidence="1 3" id="KW-0547">Nucleotide-binding</keyword>
<evidence type="ECO:0000313" key="6">
    <source>
        <dbReference type="Proteomes" id="UP000237911"/>
    </source>
</evidence>
<dbReference type="Pfam" id="PF00679">
    <property type="entry name" value="EFG_C"/>
    <property type="match status" value="1"/>
</dbReference>
<keyword evidence="3" id="KW-0694">RNA-binding</keyword>
<keyword evidence="3" id="KW-0963">Cytoplasm</keyword>
<comment type="catalytic activity">
    <reaction evidence="3">
        <text>GTP + H2O = GDP + phosphate + H(+)</text>
        <dbReference type="Rhea" id="RHEA:19669"/>
        <dbReference type="ChEBI" id="CHEBI:15377"/>
        <dbReference type="ChEBI" id="CHEBI:15378"/>
        <dbReference type="ChEBI" id="CHEBI:37565"/>
        <dbReference type="ChEBI" id="CHEBI:43474"/>
        <dbReference type="ChEBI" id="CHEBI:58189"/>
    </reaction>
</comment>
<dbReference type="CDD" id="cd01891">
    <property type="entry name" value="TypA_BipA"/>
    <property type="match status" value="1"/>
</dbReference>
<dbReference type="InterPro" id="IPR009000">
    <property type="entry name" value="Transl_B-barrel_sf"/>
</dbReference>
<dbReference type="NCBIfam" id="TIGR00231">
    <property type="entry name" value="small_GTP"/>
    <property type="match status" value="1"/>
</dbReference>
<dbReference type="AlphaFoldDB" id="A0A9X7P0B3"/>
<dbReference type="PROSITE" id="PS51722">
    <property type="entry name" value="G_TR_2"/>
    <property type="match status" value="1"/>
</dbReference>
<dbReference type="Gene3D" id="2.40.30.10">
    <property type="entry name" value="Translation factors"/>
    <property type="match status" value="1"/>
</dbReference>
<dbReference type="InterPro" id="IPR027417">
    <property type="entry name" value="P-loop_NTPase"/>
</dbReference>
<dbReference type="Gene3D" id="3.40.50.300">
    <property type="entry name" value="P-loop containing nucleotide triphosphate hydrolases"/>
    <property type="match status" value="1"/>
</dbReference>
<keyword evidence="3" id="KW-0820">tRNA-binding</keyword>
<dbReference type="GO" id="GO:0043022">
    <property type="term" value="F:ribosome binding"/>
    <property type="evidence" value="ECO:0007669"/>
    <property type="project" value="UniProtKB-UniRule"/>
</dbReference>
<comment type="subunit">
    <text evidence="3">Monomer.</text>
</comment>
<comment type="subcellular location">
    <subcellularLocation>
        <location evidence="3">Cytoplasm</location>
    </subcellularLocation>
    <text evidence="3">Binds to ribosomes.</text>
</comment>
<dbReference type="GO" id="GO:1990904">
    <property type="term" value="C:ribonucleoprotein complex"/>
    <property type="evidence" value="ECO:0007669"/>
    <property type="project" value="TreeGrafter"/>
</dbReference>
<dbReference type="CDD" id="cd03710">
    <property type="entry name" value="BipA_TypA_C"/>
    <property type="match status" value="1"/>
</dbReference>
<dbReference type="InterPro" id="IPR000640">
    <property type="entry name" value="EFG_V-like"/>
</dbReference>
<dbReference type="InterPro" id="IPR047042">
    <property type="entry name" value="BipA_II"/>
</dbReference>
<dbReference type="SUPFAM" id="SSF50447">
    <property type="entry name" value="Translation proteins"/>
    <property type="match status" value="1"/>
</dbReference>
<dbReference type="InterPro" id="IPR042116">
    <property type="entry name" value="TypA/BipA_C"/>
</dbReference>
<dbReference type="FunFam" id="3.30.70.240:FF:000002">
    <property type="entry name" value="GTP-binding protein TypA"/>
    <property type="match status" value="1"/>
</dbReference>
<keyword evidence="2 3" id="KW-0342">GTP-binding</keyword>
<reference evidence="5 6" key="1">
    <citation type="submission" date="2018-02" db="EMBL/GenBank/DDBJ databases">
        <title>Draft genome sequence of Mycobacterium virginiense isolated from mud of a swine farm in Japan.</title>
        <authorList>
            <person name="Ohya K."/>
        </authorList>
    </citation>
    <scope>NUCLEOTIDE SEQUENCE [LARGE SCALE GENOMIC DNA]</scope>
    <source>
        <strain evidence="5 6">GF75</strain>
    </source>
</reference>
<sequence>MNFRNVAIVAHVDHGKTTLVDAMLRQSGALQERGEAQERVMDSGDLEREKGITILAKNTAVHRHHPDGTVTVINVIDTPGHADFGGEVERGLSMVDGVVLLVDASEGPLPQTRFVLRKALAAHLPVILVVNKTDRPDARIAEVVDASHDLLLDVASDLDDEAQAAAEHALGLPTLYASGRAGVASTTAPADGQIPDGDNLDPLFDVLLEHVPPPSGDPEAPLQALVTNLDASPFLGRLALIRVYNGRIRKGQQVAWMREVDGEPVTTTVKITELLVTEGVERNPTEEAGAGDIVAVAGISDIMIGDTLADLASPVALPRITVDEPAISVTIGTNSSPLAGKVSGHKLTARMVKSRLDTELIGNVSVRVVDIGRPDAWEVQGRGELALAILVEQMRREGFELTVGKPQVVTKKIDGKVHEPFEHLTVDCPEEYVGAITQLAAGRKGRMTEMANHTTGWVRMEFIIPSRGLIGWRTDFLTETRGTGIANAVFEGYQPWAGEIRARHTGSLVSDRAGSITPFALIQLADRGQFFVEPGQDTYQGMVVGINPRAEDLDINVTKEKKLTNMRSSTADVMETLARPIELDLEQAMEFCAADECVEVTPEVVRVRKVELDSTLRARSRSRAKNL</sequence>
<dbReference type="EC" id="3.6.5.-" evidence="3"/>
<dbReference type="GO" id="GO:0019843">
    <property type="term" value="F:rRNA binding"/>
    <property type="evidence" value="ECO:0007669"/>
    <property type="project" value="UniProtKB-KW"/>
</dbReference>
<dbReference type="NCBIfam" id="TIGR01394">
    <property type="entry name" value="TypA_BipA"/>
    <property type="match status" value="1"/>
</dbReference>
<keyword evidence="6" id="KW-1185">Reference proteome</keyword>
<dbReference type="InterPro" id="IPR048876">
    <property type="entry name" value="BipA_C"/>
</dbReference>
<feature type="binding site" evidence="3">
    <location>
        <begin position="13"/>
        <end position="18"/>
    </location>
    <ligand>
        <name>GTP</name>
        <dbReference type="ChEBI" id="CHEBI:37565"/>
    </ligand>
</feature>
<comment type="caution">
    <text evidence="5">The sequence shown here is derived from an EMBL/GenBank/DDBJ whole genome shotgun (WGS) entry which is preliminary data.</text>
</comment>
<evidence type="ECO:0000259" key="4">
    <source>
        <dbReference type="PROSITE" id="PS51722"/>
    </source>
</evidence>
<proteinExistence type="inferred from homology"/>
<dbReference type="InterPro" id="IPR035647">
    <property type="entry name" value="EFG_III/V"/>
</dbReference>
<evidence type="ECO:0000313" key="5">
    <source>
        <dbReference type="EMBL" id="PQM53876.1"/>
    </source>
</evidence>
<gene>
    <name evidence="5" type="primary">typA</name>
    <name evidence="3" type="synonym">bipA</name>
    <name evidence="5" type="ORF">C5U48_02430</name>
</gene>
<dbReference type="Proteomes" id="UP000237911">
    <property type="component" value="Unassembled WGS sequence"/>
</dbReference>
<dbReference type="InterPro" id="IPR000795">
    <property type="entry name" value="T_Tr_GTP-bd_dom"/>
</dbReference>
<dbReference type="CDD" id="cd03691">
    <property type="entry name" value="BipA_TypA_II"/>
    <property type="match status" value="1"/>
</dbReference>
<dbReference type="InterPro" id="IPR035651">
    <property type="entry name" value="BipA_V"/>
</dbReference>
<feature type="domain" description="Tr-type G" evidence="4">
    <location>
        <begin position="1"/>
        <end position="215"/>
    </location>
</feature>
<dbReference type="Gene3D" id="3.30.70.870">
    <property type="entry name" value="Elongation Factor G (Translational Gtpase), domain 3"/>
    <property type="match status" value="1"/>
</dbReference>
<keyword evidence="3" id="KW-0699">rRNA-binding</keyword>
<evidence type="ECO:0000256" key="3">
    <source>
        <dbReference type="HAMAP-Rule" id="MF_00849"/>
    </source>
</evidence>
<dbReference type="InterPro" id="IPR006298">
    <property type="entry name" value="BipA"/>
</dbReference>
<dbReference type="Pfam" id="PF21018">
    <property type="entry name" value="BipA_C"/>
    <property type="match status" value="1"/>
</dbReference>
<dbReference type="PANTHER" id="PTHR42908">
    <property type="entry name" value="TRANSLATION ELONGATION FACTOR-RELATED"/>
    <property type="match status" value="1"/>
</dbReference>
<dbReference type="InterPro" id="IPR047041">
    <property type="entry name" value="BipA_GTP-bd_dom"/>
</dbReference>
<organism evidence="5 6">
    <name type="scientific">Mycolicibacter virginiensis</name>
    <dbReference type="NCBI Taxonomy" id="1795032"/>
    <lineage>
        <taxon>Bacteria</taxon>
        <taxon>Bacillati</taxon>
        <taxon>Actinomycetota</taxon>
        <taxon>Actinomycetes</taxon>
        <taxon>Mycobacteriales</taxon>
        <taxon>Mycobacteriaceae</taxon>
        <taxon>Mycolicibacter</taxon>
    </lineage>
</organism>
<dbReference type="Gene3D" id="3.30.70.240">
    <property type="match status" value="1"/>
</dbReference>
<dbReference type="PANTHER" id="PTHR42908:SF8">
    <property type="entry name" value="TR-TYPE G DOMAIN-CONTAINING PROTEIN"/>
    <property type="match status" value="1"/>
</dbReference>
<evidence type="ECO:0000256" key="2">
    <source>
        <dbReference type="ARBA" id="ARBA00023134"/>
    </source>
</evidence>
<feature type="binding site" evidence="3">
    <location>
        <begin position="131"/>
        <end position="134"/>
    </location>
    <ligand>
        <name>GTP</name>
        <dbReference type="ChEBI" id="CHEBI:37565"/>
    </ligand>
</feature>
<dbReference type="InterPro" id="IPR005225">
    <property type="entry name" value="Small_GTP-bd"/>
</dbReference>
<dbReference type="Gene3D" id="2.40.50.250">
    <property type="entry name" value="bipa protein"/>
    <property type="match status" value="1"/>
</dbReference>
<dbReference type="PRINTS" id="PR00315">
    <property type="entry name" value="ELONGATNFCT"/>
</dbReference>
<keyword evidence="3" id="KW-0690">Ribosome biogenesis</keyword>